<feature type="region of interest" description="Disordered" evidence="1">
    <location>
        <begin position="84"/>
        <end position="127"/>
    </location>
</feature>
<organism evidence="2 3">
    <name type="scientific">Ensete ventricosum</name>
    <name type="common">Abyssinian banana</name>
    <name type="synonym">Musa ensete</name>
    <dbReference type="NCBI Taxonomy" id="4639"/>
    <lineage>
        <taxon>Eukaryota</taxon>
        <taxon>Viridiplantae</taxon>
        <taxon>Streptophyta</taxon>
        <taxon>Embryophyta</taxon>
        <taxon>Tracheophyta</taxon>
        <taxon>Spermatophyta</taxon>
        <taxon>Magnoliopsida</taxon>
        <taxon>Liliopsida</taxon>
        <taxon>Zingiberales</taxon>
        <taxon>Musaceae</taxon>
        <taxon>Ensete</taxon>
    </lineage>
</organism>
<dbReference type="AlphaFoldDB" id="A0A426X0L1"/>
<evidence type="ECO:0000256" key="1">
    <source>
        <dbReference type="SAM" id="MobiDB-lite"/>
    </source>
</evidence>
<proteinExistence type="predicted"/>
<reference evidence="2 3" key="1">
    <citation type="journal article" date="2014" name="Agronomy (Basel)">
        <title>A Draft Genome Sequence for Ensete ventricosum, the Drought-Tolerant Tree Against Hunger.</title>
        <authorList>
            <person name="Harrison J."/>
            <person name="Moore K.A."/>
            <person name="Paszkiewicz K."/>
            <person name="Jones T."/>
            <person name="Grant M."/>
            <person name="Ambacheew D."/>
            <person name="Muzemil S."/>
            <person name="Studholme D.J."/>
        </authorList>
    </citation>
    <scope>NUCLEOTIDE SEQUENCE [LARGE SCALE GENOMIC DNA]</scope>
</reference>
<protein>
    <submittedName>
        <fullName evidence="2">Uncharacterized protein</fullName>
    </submittedName>
</protein>
<evidence type="ECO:0000313" key="3">
    <source>
        <dbReference type="Proteomes" id="UP000287651"/>
    </source>
</evidence>
<feature type="compositionally biased region" description="Acidic residues" evidence="1">
    <location>
        <begin position="96"/>
        <end position="108"/>
    </location>
</feature>
<gene>
    <name evidence="2" type="ORF">B296_00041516</name>
</gene>
<evidence type="ECO:0000313" key="2">
    <source>
        <dbReference type="EMBL" id="RRT33009.1"/>
    </source>
</evidence>
<accession>A0A426X0L1</accession>
<dbReference type="Proteomes" id="UP000287651">
    <property type="component" value="Unassembled WGS sequence"/>
</dbReference>
<name>A0A426X0L1_ENSVE</name>
<comment type="caution">
    <text evidence="2">The sequence shown here is derived from an EMBL/GenBank/DDBJ whole genome shotgun (WGS) entry which is preliminary data.</text>
</comment>
<sequence>MNREKLMKMAGAVRTGGKGSMRRFFDTLVMFKLQDLLPAIINQLELDFWQIYSCEPLLTQLLLCLGPDNLENLRKLAEQFQKQAPAASAAARGGVGEEEEEDDDDDVPELVPGETFEEVAEEKQASS</sequence>
<dbReference type="PANTHER" id="PTHR10351">
    <property type="entry name" value="TRANSCRIPTION FACTOR BTF3 FAMILY MEMBER"/>
    <property type="match status" value="1"/>
</dbReference>
<dbReference type="InterPro" id="IPR039370">
    <property type="entry name" value="BTF3"/>
</dbReference>
<dbReference type="EMBL" id="AMZH03030133">
    <property type="protein sequence ID" value="RRT33009.1"/>
    <property type="molecule type" value="Genomic_DNA"/>
</dbReference>